<proteinExistence type="inferred from homology"/>
<comment type="similarity">
    <text evidence="2">Belongs to the UPF0702 family.</text>
</comment>
<sequence length="215" mass="25189">METTLIIIARTVFLYVLILFIFRLMGKREIGELSILDLVVFVMIAELAVVGIEDLKDPLHHTVIPMLVLLVIQITFAFLSLKNARIRRLIDGKPTIIINNGKIDERAMLLQRYNFDDLLMQLREKDVKNIQDVEYAILEPSGRLSVLKKEKKKSTEMIFPFILDGKIQHDHLQKIGKNEVWLRKELEDRGYHHLEYISFCSFMDGTFYIDIKDRK</sequence>
<comment type="caution">
    <text evidence="9">The sequence shown here is derived from an EMBL/GenBank/DDBJ whole genome shotgun (WGS) entry which is preliminary data.</text>
</comment>
<dbReference type="RefSeq" id="WP_419151062.1">
    <property type="nucleotide sequence ID" value="NZ_JAUSTR010000001.1"/>
</dbReference>
<accession>A0ABT9VJT4</accession>
<reference evidence="9 10" key="1">
    <citation type="submission" date="2023-07" db="EMBL/GenBank/DDBJ databases">
        <title>Genomic Encyclopedia of Type Strains, Phase IV (KMG-IV): sequencing the most valuable type-strain genomes for metagenomic binning, comparative biology and taxonomic classification.</title>
        <authorList>
            <person name="Goeker M."/>
        </authorList>
    </citation>
    <scope>NUCLEOTIDE SEQUENCE [LARGE SCALE GENOMIC DNA]</scope>
    <source>
        <strain evidence="9 10">DSM 19092</strain>
    </source>
</reference>
<feature type="transmembrane region" description="Helical" evidence="7">
    <location>
        <begin position="33"/>
        <end position="52"/>
    </location>
</feature>
<dbReference type="EMBL" id="JAUSTR010000001">
    <property type="protein sequence ID" value="MDQ0161221.1"/>
    <property type="molecule type" value="Genomic_DNA"/>
</dbReference>
<dbReference type="InterPro" id="IPR023090">
    <property type="entry name" value="UPF0702_alpha/beta_dom_sf"/>
</dbReference>
<feature type="domain" description="YetF C-terminal" evidence="8">
    <location>
        <begin position="82"/>
        <end position="201"/>
    </location>
</feature>
<protein>
    <submittedName>
        <fullName evidence="9">Uncharacterized membrane protein YcaP (DUF421 family)</fullName>
    </submittedName>
</protein>
<evidence type="ECO:0000259" key="8">
    <source>
        <dbReference type="Pfam" id="PF04239"/>
    </source>
</evidence>
<evidence type="ECO:0000256" key="3">
    <source>
        <dbReference type="ARBA" id="ARBA00022475"/>
    </source>
</evidence>
<keyword evidence="3" id="KW-1003">Cell membrane</keyword>
<keyword evidence="6 7" id="KW-0472">Membrane</keyword>
<evidence type="ECO:0000256" key="5">
    <source>
        <dbReference type="ARBA" id="ARBA00022989"/>
    </source>
</evidence>
<evidence type="ECO:0000313" key="10">
    <source>
        <dbReference type="Proteomes" id="UP001225646"/>
    </source>
</evidence>
<evidence type="ECO:0000256" key="7">
    <source>
        <dbReference type="SAM" id="Phobius"/>
    </source>
</evidence>
<organism evidence="9 10">
    <name type="scientific">Aeribacillus alveayuensis</name>
    <dbReference type="NCBI Taxonomy" id="279215"/>
    <lineage>
        <taxon>Bacteria</taxon>
        <taxon>Bacillati</taxon>
        <taxon>Bacillota</taxon>
        <taxon>Bacilli</taxon>
        <taxon>Bacillales</taxon>
        <taxon>Bacillaceae</taxon>
        <taxon>Aeribacillus</taxon>
    </lineage>
</organism>
<dbReference type="PANTHER" id="PTHR34582">
    <property type="entry name" value="UPF0702 TRANSMEMBRANE PROTEIN YCAP"/>
    <property type="match status" value="1"/>
</dbReference>
<name>A0ABT9VJT4_9BACI</name>
<feature type="transmembrane region" description="Helical" evidence="7">
    <location>
        <begin position="6"/>
        <end position="26"/>
    </location>
</feature>
<keyword evidence="4 7" id="KW-0812">Transmembrane</keyword>
<dbReference type="Proteomes" id="UP001225646">
    <property type="component" value="Unassembled WGS sequence"/>
</dbReference>
<evidence type="ECO:0000313" key="9">
    <source>
        <dbReference type="EMBL" id="MDQ0161221.1"/>
    </source>
</evidence>
<dbReference type="Gene3D" id="3.30.240.20">
    <property type="entry name" value="bsu07140 like domains"/>
    <property type="match status" value="2"/>
</dbReference>
<evidence type="ECO:0000256" key="4">
    <source>
        <dbReference type="ARBA" id="ARBA00022692"/>
    </source>
</evidence>
<dbReference type="InterPro" id="IPR007353">
    <property type="entry name" value="DUF421"/>
</dbReference>
<keyword evidence="5 7" id="KW-1133">Transmembrane helix</keyword>
<gene>
    <name evidence="9" type="ORF">J2S06_000291</name>
</gene>
<dbReference type="Pfam" id="PF04239">
    <property type="entry name" value="DUF421"/>
    <property type="match status" value="1"/>
</dbReference>
<evidence type="ECO:0000256" key="1">
    <source>
        <dbReference type="ARBA" id="ARBA00004651"/>
    </source>
</evidence>
<feature type="transmembrane region" description="Helical" evidence="7">
    <location>
        <begin position="64"/>
        <end position="81"/>
    </location>
</feature>
<evidence type="ECO:0000256" key="6">
    <source>
        <dbReference type="ARBA" id="ARBA00023136"/>
    </source>
</evidence>
<comment type="subcellular location">
    <subcellularLocation>
        <location evidence="1">Cell membrane</location>
        <topology evidence="1">Multi-pass membrane protein</topology>
    </subcellularLocation>
</comment>
<dbReference type="PANTHER" id="PTHR34582:SF6">
    <property type="entry name" value="UPF0702 TRANSMEMBRANE PROTEIN YCAP"/>
    <property type="match status" value="1"/>
</dbReference>
<evidence type="ECO:0000256" key="2">
    <source>
        <dbReference type="ARBA" id="ARBA00006448"/>
    </source>
</evidence>
<keyword evidence="10" id="KW-1185">Reference proteome</keyword>